<feature type="region of interest" description="Disordered" evidence="1">
    <location>
        <begin position="1"/>
        <end position="122"/>
    </location>
</feature>
<keyword evidence="4" id="KW-1185">Reference proteome</keyword>
<sequence>MRGDVDREASLWARDDDPAAIPEPDDDPDDGPDTEIDDDDDASTQTTPNLPTSPPPIPDPASSSSTRSIPTLTAISHTSIPLSSTTTGRGDQSTPTPTSTRPTISTVTTPATRQSSVTTSVSATTTVGSAVLASLTATTPISAVRPEESNQVLLGNPAGSGLPPAAKGGIAFGVVAAVALLSTLAFLFWKRRSRSKPKQRSPQQTPQHPEDGIPPDPPRSQSAIMADLMASAYATQNGGVMSPSDAYPDEKMADSPHSGQQQPQIRASIASWLRRHHPLNLNPLSARRSSTASTGKATASEVDELPQPQQRAERRYQPKFISVWSESSSSSSSSSIPPTTPGVPPSEASQPPAQPPQPAQRNDKTKFVSVWSDSTSSAGTPVSWRSTMQSFYRKSTRSSSSVRGTWLFPPPRAHQNRDTFRPS</sequence>
<evidence type="ECO:0008006" key="5">
    <source>
        <dbReference type="Google" id="ProtNLM"/>
    </source>
</evidence>
<dbReference type="Proteomes" id="UP001174691">
    <property type="component" value="Unassembled WGS sequence"/>
</dbReference>
<dbReference type="AlphaFoldDB" id="A0AA38RU61"/>
<feature type="compositionally biased region" description="Low complexity" evidence="1">
    <location>
        <begin position="390"/>
        <end position="403"/>
    </location>
</feature>
<feature type="region of interest" description="Disordered" evidence="1">
    <location>
        <begin position="236"/>
        <end position="264"/>
    </location>
</feature>
<proteinExistence type="predicted"/>
<comment type="caution">
    <text evidence="3">The sequence shown here is derived from an EMBL/GenBank/DDBJ whole genome shotgun (WGS) entry which is preliminary data.</text>
</comment>
<keyword evidence="2" id="KW-1133">Transmembrane helix</keyword>
<feature type="compositionally biased region" description="Low complexity" evidence="1">
    <location>
        <begin position="321"/>
        <end position="337"/>
    </location>
</feature>
<name>A0AA38RU61_9PEZI</name>
<feature type="compositionally biased region" description="Acidic residues" evidence="1">
    <location>
        <begin position="23"/>
        <end position="42"/>
    </location>
</feature>
<evidence type="ECO:0000313" key="4">
    <source>
        <dbReference type="Proteomes" id="UP001174691"/>
    </source>
</evidence>
<feature type="compositionally biased region" description="Low complexity" evidence="1">
    <location>
        <begin position="93"/>
        <end position="122"/>
    </location>
</feature>
<feature type="region of interest" description="Disordered" evidence="1">
    <location>
        <begin position="193"/>
        <end position="221"/>
    </location>
</feature>
<feature type="compositionally biased region" description="Polar residues" evidence="1">
    <location>
        <begin position="371"/>
        <end position="389"/>
    </location>
</feature>
<keyword evidence="2" id="KW-0812">Transmembrane</keyword>
<keyword evidence="2" id="KW-0472">Membrane</keyword>
<feature type="compositionally biased region" description="Basic and acidic residues" evidence="1">
    <location>
        <begin position="1"/>
        <end position="17"/>
    </location>
</feature>
<dbReference type="EMBL" id="JANBVN010000040">
    <property type="protein sequence ID" value="KAJ9158163.1"/>
    <property type="molecule type" value="Genomic_DNA"/>
</dbReference>
<protein>
    <recommendedName>
        <fullName evidence="5">Mid2 domain-containing protein</fullName>
    </recommendedName>
</protein>
<feature type="transmembrane region" description="Helical" evidence="2">
    <location>
        <begin position="170"/>
        <end position="189"/>
    </location>
</feature>
<feature type="compositionally biased region" description="Low complexity" evidence="1">
    <location>
        <begin position="285"/>
        <end position="300"/>
    </location>
</feature>
<reference evidence="3" key="1">
    <citation type="submission" date="2022-07" db="EMBL/GenBank/DDBJ databases">
        <title>Fungi with potential for degradation of polypropylene.</title>
        <authorList>
            <person name="Gostincar C."/>
        </authorList>
    </citation>
    <scope>NUCLEOTIDE SEQUENCE</scope>
    <source>
        <strain evidence="3">EXF-13287</strain>
    </source>
</reference>
<evidence type="ECO:0000256" key="1">
    <source>
        <dbReference type="SAM" id="MobiDB-lite"/>
    </source>
</evidence>
<organism evidence="3 4">
    <name type="scientific">Coniochaeta hoffmannii</name>
    <dbReference type="NCBI Taxonomy" id="91930"/>
    <lineage>
        <taxon>Eukaryota</taxon>
        <taxon>Fungi</taxon>
        <taxon>Dikarya</taxon>
        <taxon>Ascomycota</taxon>
        <taxon>Pezizomycotina</taxon>
        <taxon>Sordariomycetes</taxon>
        <taxon>Sordariomycetidae</taxon>
        <taxon>Coniochaetales</taxon>
        <taxon>Coniochaetaceae</taxon>
        <taxon>Coniochaeta</taxon>
    </lineage>
</organism>
<feature type="compositionally biased region" description="Polar residues" evidence="1">
    <location>
        <begin position="67"/>
        <end position="92"/>
    </location>
</feature>
<evidence type="ECO:0000313" key="3">
    <source>
        <dbReference type="EMBL" id="KAJ9158163.1"/>
    </source>
</evidence>
<accession>A0AA38RU61</accession>
<gene>
    <name evidence="3" type="ORF">NKR19_g3556</name>
</gene>
<feature type="region of interest" description="Disordered" evidence="1">
    <location>
        <begin position="280"/>
        <end position="423"/>
    </location>
</feature>
<evidence type="ECO:0000256" key="2">
    <source>
        <dbReference type="SAM" id="Phobius"/>
    </source>
</evidence>